<dbReference type="CDD" id="cd16917">
    <property type="entry name" value="HATPase_UhpB-NarQ-NarX-like"/>
    <property type="match status" value="1"/>
</dbReference>
<feature type="transmembrane region" description="Helical" evidence="4">
    <location>
        <begin position="45"/>
        <end position="69"/>
    </location>
</feature>
<name>A0A9W6R5H0_9PSEU</name>
<keyword evidence="1" id="KW-0808">Transferase</keyword>
<keyword evidence="4" id="KW-0812">Transmembrane</keyword>
<keyword evidence="4" id="KW-1133">Transmembrane helix</keyword>
<dbReference type="GO" id="GO:0016020">
    <property type="term" value="C:membrane"/>
    <property type="evidence" value="ECO:0007669"/>
    <property type="project" value="InterPro"/>
</dbReference>
<dbReference type="InterPro" id="IPR011712">
    <property type="entry name" value="Sig_transdc_His_kin_sub3_dim/P"/>
</dbReference>
<feature type="transmembrane region" description="Helical" evidence="4">
    <location>
        <begin position="20"/>
        <end position="38"/>
    </location>
</feature>
<evidence type="ECO:0000259" key="5">
    <source>
        <dbReference type="Pfam" id="PF07730"/>
    </source>
</evidence>
<dbReference type="GO" id="GO:0046983">
    <property type="term" value="F:protein dimerization activity"/>
    <property type="evidence" value="ECO:0007669"/>
    <property type="project" value="InterPro"/>
</dbReference>
<dbReference type="PANTHER" id="PTHR24421:SF63">
    <property type="entry name" value="SENSOR HISTIDINE KINASE DESK"/>
    <property type="match status" value="1"/>
</dbReference>
<dbReference type="Gene3D" id="1.20.5.1930">
    <property type="match status" value="1"/>
</dbReference>
<comment type="caution">
    <text evidence="6">The sequence shown here is derived from an EMBL/GenBank/DDBJ whole genome shotgun (WGS) entry which is preliminary data.</text>
</comment>
<feature type="transmembrane region" description="Helical" evidence="4">
    <location>
        <begin position="157"/>
        <end position="173"/>
    </location>
</feature>
<dbReference type="EMBL" id="BSTI01000018">
    <property type="protein sequence ID" value="GLY69799.1"/>
    <property type="molecule type" value="Genomic_DNA"/>
</dbReference>
<feature type="transmembrane region" description="Helical" evidence="4">
    <location>
        <begin position="81"/>
        <end position="99"/>
    </location>
</feature>
<dbReference type="AlphaFoldDB" id="A0A9W6R5H0"/>
<dbReference type="SUPFAM" id="SSF55874">
    <property type="entry name" value="ATPase domain of HSP90 chaperone/DNA topoisomerase II/histidine kinase"/>
    <property type="match status" value="1"/>
</dbReference>
<accession>A0A9W6R5H0</accession>
<keyword evidence="7" id="KW-1185">Reference proteome</keyword>
<feature type="transmembrane region" description="Helical" evidence="4">
    <location>
        <begin position="106"/>
        <end position="137"/>
    </location>
</feature>
<dbReference type="Pfam" id="PF07730">
    <property type="entry name" value="HisKA_3"/>
    <property type="match status" value="1"/>
</dbReference>
<reference evidence="6" key="1">
    <citation type="submission" date="2023-03" db="EMBL/GenBank/DDBJ databases">
        <title>Amycolatopsis taiwanensis NBRC 103393.</title>
        <authorList>
            <person name="Ichikawa N."/>
            <person name="Sato H."/>
            <person name="Tonouchi N."/>
        </authorList>
    </citation>
    <scope>NUCLEOTIDE SEQUENCE</scope>
    <source>
        <strain evidence="6">NBRC 103393</strain>
    </source>
</reference>
<evidence type="ECO:0000256" key="2">
    <source>
        <dbReference type="ARBA" id="ARBA00022777"/>
    </source>
</evidence>
<evidence type="ECO:0000313" key="7">
    <source>
        <dbReference type="Proteomes" id="UP001165136"/>
    </source>
</evidence>
<dbReference type="GO" id="GO:0000155">
    <property type="term" value="F:phosphorelay sensor kinase activity"/>
    <property type="evidence" value="ECO:0007669"/>
    <property type="project" value="InterPro"/>
</dbReference>
<dbReference type="InterPro" id="IPR050482">
    <property type="entry name" value="Sensor_HK_TwoCompSys"/>
</dbReference>
<sequence>MPSDTPILAAMSPAGKVRRGRWLGYLLLMQAFHAYPLSDLAHRHYGAAAVTFTVLAQVAMGALWIRAYWLAQATTRPFREIAWWLAGVVAVGVCLALVLGGQYKGLLIYVSIACAVCVPIRWAVPAIAAVTALGALAEFRNPQYLGLAPASDRLNEIVTGLSMDFFLGLMLWFHRRVMTLVIELRQAREELARLAVTEERLRIARDLHDLLGHSLSVISLKGQLAGRLMEPGSPAAREVADIEQVTRQALSEVREAVTGYRRRSFAEELDSARHRLAAAGIEVTARVEAERLPADLDALLGWILREGTTNLLRHSRASSAGIVLRRKENRLSLEIRDDGRGPAESGPGNGLAGLAERLAAVGGRLEAGPAADRGFRLAASLPLPATVAREEIA</sequence>
<keyword evidence="3" id="KW-0902">Two-component regulatory system</keyword>
<protein>
    <submittedName>
        <fullName evidence="6">Two-component sensor histidine kinase</fullName>
    </submittedName>
</protein>
<gene>
    <name evidence="6" type="ORF">Atai01_64180</name>
</gene>
<dbReference type="InterPro" id="IPR036890">
    <property type="entry name" value="HATPase_C_sf"/>
</dbReference>
<evidence type="ECO:0000256" key="3">
    <source>
        <dbReference type="ARBA" id="ARBA00023012"/>
    </source>
</evidence>
<keyword evidence="2 6" id="KW-0418">Kinase</keyword>
<evidence type="ECO:0000256" key="4">
    <source>
        <dbReference type="SAM" id="Phobius"/>
    </source>
</evidence>
<feature type="domain" description="Signal transduction histidine kinase subgroup 3 dimerisation and phosphoacceptor" evidence="5">
    <location>
        <begin position="199"/>
        <end position="262"/>
    </location>
</feature>
<keyword evidence="4" id="KW-0472">Membrane</keyword>
<dbReference type="PANTHER" id="PTHR24421">
    <property type="entry name" value="NITRATE/NITRITE SENSOR PROTEIN NARX-RELATED"/>
    <property type="match status" value="1"/>
</dbReference>
<dbReference type="Gene3D" id="3.30.565.10">
    <property type="entry name" value="Histidine kinase-like ATPase, C-terminal domain"/>
    <property type="match status" value="1"/>
</dbReference>
<proteinExistence type="predicted"/>
<dbReference type="RefSeq" id="WP_285489212.1">
    <property type="nucleotide sequence ID" value="NZ_BSTI01000018.1"/>
</dbReference>
<dbReference type="Proteomes" id="UP001165136">
    <property type="component" value="Unassembled WGS sequence"/>
</dbReference>
<evidence type="ECO:0000256" key="1">
    <source>
        <dbReference type="ARBA" id="ARBA00022679"/>
    </source>
</evidence>
<evidence type="ECO:0000313" key="6">
    <source>
        <dbReference type="EMBL" id="GLY69799.1"/>
    </source>
</evidence>
<organism evidence="6 7">
    <name type="scientific">Amycolatopsis taiwanensis</name>
    <dbReference type="NCBI Taxonomy" id="342230"/>
    <lineage>
        <taxon>Bacteria</taxon>
        <taxon>Bacillati</taxon>
        <taxon>Actinomycetota</taxon>
        <taxon>Actinomycetes</taxon>
        <taxon>Pseudonocardiales</taxon>
        <taxon>Pseudonocardiaceae</taxon>
        <taxon>Amycolatopsis</taxon>
    </lineage>
</organism>